<dbReference type="RefSeq" id="WP_154528522.1">
    <property type="nucleotide sequence ID" value="NZ_VUNH01000004.1"/>
</dbReference>
<evidence type="ECO:0000313" key="6">
    <source>
        <dbReference type="EMBL" id="MST55428.1"/>
    </source>
</evidence>
<sequence>MTNNQIKYIIEAARAGSINQAAQNLFIAQSAVSNAIINVENEFGHRIFNRSPKGVRLTSFGRMFLAHIMPINEQLNQLYAMQNHSPRMSLSKTLRIISNGFFYISSVIARVASTMEADNIRILIKEDYSGDMVDSITNRIVDFGIVRLWSCYRKNTLAFYNLRKLVWRPLCKMRVGVDIGEKNPLYHVAGDEVEPAQLQNFPQILQESLDSGPYSDILDRLHLPVSKIRYIVDSRAAQYELLELTDGYTLNSGHVDVPYGENSSVLDICKRRFLALKDCPITSDIGLLTNANTALSDDGMTFVQGLQAYLSAN</sequence>
<evidence type="ECO:0000256" key="2">
    <source>
        <dbReference type="ARBA" id="ARBA00023015"/>
    </source>
</evidence>
<evidence type="ECO:0000256" key="3">
    <source>
        <dbReference type="ARBA" id="ARBA00023125"/>
    </source>
</evidence>
<comment type="caution">
    <text evidence="6">The sequence shown here is derived from an EMBL/GenBank/DDBJ whole genome shotgun (WGS) entry which is preliminary data.</text>
</comment>
<dbReference type="AlphaFoldDB" id="A0A6L5YBK1"/>
<evidence type="ECO:0000256" key="4">
    <source>
        <dbReference type="ARBA" id="ARBA00023163"/>
    </source>
</evidence>
<feature type="domain" description="HTH lysR-type" evidence="5">
    <location>
        <begin position="1"/>
        <end position="58"/>
    </location>
</feature>
<dbReference type="InterPro" id="IPR036388">
    <property type="entry name" value="WH-like_DNA-bd_sf"/>
</dbReference>
<proteinExistence type="inferred from homology"/>
<dbReference type="Pfam" id="PF03466">
    <property type="entry name" value="LysR_substrate"/>
    <property type="match status" value="1"/>
</dbReference>
<dbReference type="GO" id="GO:0003700">
    <property type="term" value="F:DNA-binding transcription factor activity"/>
    <property type="evidence" value="ECO:0007669"/>
    <property type="project" value="InterPro"/>
</dbReference>
<dbReference type="PANTHER" id="PTHR30126:SF80">
    <property type="entry name" value="TRANSCRIPTIONAL REGULATOR-RELATED"/>
    <property type="match status" value="1"/>
</dbReference>
<gene>
    <name evidence="6" type="ORF">FYJ74_05190</name>
</gene>
<dbReference type="InterPro" id="IPR036390">
    <property type="entry name" value="WH_DNA-bd_sf"/>
</dbReference>
<dbReference type="GO" id="GO:0000976">
    <property type="term" value="F:transcription cis-regulatory region binding"/>
    <property type="evidence" value="ECO:0007669"/>
    <property type="project" value="TreeGrafter"/>
</dbReference>
<dbReference type="CDD" id="cd05466">
    <property type="entry name" value="PBP2_LTTR_substrate"/>
    <property type="match status" value="1"/>
</dbReference>
<reference evidence="6 7" key="1">
    <citation type="submission" date="2019-08" db="EMBL/GenBank/DDBJ databases">
        <title>In-depth cultivation of the pig gut microbiome towards novel bacterial diversity and tailored functional studies.</title>
        <authorList>
            <person name="Wylensek D."/>
            <person name="Hitch T.C.A."/>
            <person name="Clavel T."/>
        </authorList>
    </citation>
    <scope>NUCLEOTIDE SEQUENCE [LARGE SCALE GENOMIC DNA]</scope>
    <source>
        <strain evidence="6 7">SM-530-WT-4B</strain>
    </source>
</reference>
<dbReference type="Gene3D" id="1.10.10.10">
    <property type="entry name" value="Winged helix-like DNA-binding domain superfamily/Winged helix DNA-binding domain"/>
    <property type="match status" value="1"/>
</dbReference>
<dbReference type="Proteomes" id="UP000473699">
    <property type="component" value="Unassembled WGS sequence"/>
</dbReference>
<protein>
    <submittedName>
        <fullName evidence="6">LysR family transcriptional regulator</fullName>
    </submittedName>
</protein>
<keyword evidence="2" id="KW-0805">Transcription regulation</keyword>
<dbReference type="PROSITE" id="PS50931">
    <property type="entry name" value="HTH_LYSR"/>
    <property type="match status" value="1"/>
</dbReference>
<dbReference type="Pfam" id="PF00126">
    <property type="entry name" value="HTH_1"/>
    <property type="match status" value="1"/>
</dbReference>
<evidence type="ECO:0000256" key="1">
    <source>
        <dbReference type="ARBA" id="ARBA00009437"/>
    </source>
</evidence>
<keyword evidence="7" id="KW-1185">Reference proteome</keyword>
<organism evidence="6 7">
    <name type="scientific">Pyramidobacter porci</name>
    <dbReference type="NCBI Taxonomy" id="2605789"/>
    <lineage>
        <taxon>Bacteria</taxon>
        <taxon>Thermotogati</taxon>
        <taxon>Synergistota</taxon>
        <taxon>Synergistia</taxon>
        <taxon>Synergistales</taxon>
        <taxon>Dethiosulfovibrionaceae</taxon>
        <taxon>Pyramidobacter</taxon>
    </lineage>
</organism>
<dbReference type="SUPFAM" id="SSF53850">
    <property type="entry name" value="Periplasmic binding protein-like II"/>
    <property type="match status" value="1"/>
</dbReference>
<dbReference type="InterPro" id="IPR005119">
    <property type="entry name" value="LysR_subst-bd"/>
</dbReference>
<dbReference type="EMBL" id="VUNH01000004">
    <property type="protein sequence ID" value="MST55428.1"/>
    <property type="molecule type" value="Genomic_DNA"/>
</dbReference>
<evidence type="ECO:0000313" key="7">
    <source>
        <dbReference type="Proteomes" id="UP000473699"/>
    </source>
</evidence>
<keyword evidence="4" id="KW-0804">Transcription</keyword>
<evidence type="ECO:0000259" key="5">
    <source>
        <dbReference type="PROSITE" id="PS50931"/>
    </source>
</evidence>
<dbReference type="InterPro" id="IPR000847">
    <property type="entry name" value="LysR_HTH_N"/>
</dbReference>
<name>A0A6L5YBK1_9BACT</name>
<dbReference type="SUPFAM" id="SSF46785">
    <property type="entry name" value="Winged helix' DNA-binding domain"/>
    <property type="match status" value="1"/>
</dbReference>
<keyword evidence="3" id="KW-0238">DNA-binding</keyword>
<accession>A0A6L5YBK1</accession>
<comment type="similarity">
    <text evidence="1">Belongs to the LysR transcriptional regulatory family.</text>
</comment>
<dbReference type="PANTHER" id="PTHR30126">
    <property type="entry name" value="HTH-TYPE TRANSCRIPTIONAL REGULATOR"/>
    <property type="match status" value="1"/>
</dbReference>